<dbReference type="RefSeq" id="XP_060452225.1">
    <property type="nucleotide sequence ID" value="XM_060589355.1"/>
</dbReference>
<accession>A0AAJ0A474</accession>
<dbReference type="Proteomes" id="UP001243989">
    <property type="component" value="Unassembled WGS sequence"/>
</dbReference>
<comment type="caution">
    <text evidence="2">The sequence shown here is derived from an EMBL/GenBank/DDBJ whole genome shotgun (WGS) entry which is preliminary data.</text>
</comment>
<dbReference type="EMBL" id="JAHMHQ010000001">
    <property type="protein sequence ID" value="KAK1656181.1"/>
    <property type="molecule type" value="Genomic_DNA"/>
</dbReference>
<organism evidence="2 3">
    <name type="scientific">Colletotrichum phormii</name>
    <dbReference type="NCBI Taxonomy" id="359342"/>
    <lineage>
        <taxon>Eukaryota</taxon>
        <taxon>Fungi</taxon>
        <taxon>Dikarya</taxon>
        <taxon>Ascomycota</taxon>
        <taxon>Pezizomycotina</taxon>
        <taxon>Sordariomycetes</taxon>
        <taxon>Hypocreomycetidae</taxon>
        <taxon>Glomerellales</taxon>
        <taxon>Glomerellaceae</taxon>
        <taxon>Colletotrichum</taxon>
        <taxon>Colletotrichum acutatum species complex</taxon>
    </lineage>
</organism>
<evidence type="ECO:0000313" key="3">
    <source>
        <dbReference type="Proteomes" id="UP001243989"/>
    </source>
</evidence>
<sequence>MIAVTRNSAESRFLFHSKDTVIFRAMELGLFDQGGIRQARLEWRTARSANGKILWTVRNSTKIMTTLCGQSREDSVCLLLWQGMESPSIRDRQKKCLNTPHQSWSKAPSPTVSSLES</sequence>
<feature type="region of interest" description="Disordered" evidence="1">
    <location>
        <begin position="97"/>
        <end position="117"/>
    </location>
</feature>
<evidence type="ECO:0000313" key="2">
    <source>
        <dbReference type="EMBL" id="KAK1656181.1"/>
    </source>
</evidence>
<dbReference type="GeneID" id="85474217"/>
<gene>
    <name evidence="2" type="ORF">BDP81DRAFT_414346</name>
</gene>
<proteinExistence type="predicted"/>
<reference evidence="2" key="1">
    <citation type="submission" date="2021-06" db="EMBL/GenBank/DDBJ databases">
        <title>Comparative genomics, transcriptomics and evolutionary studies reveal genomic signatures of adaptation to plant cell wall in hemibiotrophic fungi.</title>
        <authorList>
            <consortium name="DOE Joint Genome Institute"/>
            <person name="Baroncelli R."/>
            <person name="Diaz J.F."/>
            <person name="Benocci T."/>
            <person name="Peng M."/>
            <person name="Battaglia E."/>
            <person name="Haridas S."/>
            <person name="Andreopoulos W."/>
            <person name="Labutti K."/>
            <person name="Pangilinan J."/>
            <person name="Floch G.L."/>
            <person name="Makela M.R."/>
            <person name="Henrissat B."/>
            <person name="Grigoriev I.V."/>
            <person name="Crouch J.A."/>
            <person name="De Vries R.P."/>
            <person name="Sukno S.A."/>
            <person name="Thon M.R."/>
        </authorList>
    </citation>
    <scope>NUCLEOTIDE SEQUENCE</scope>
    <source>
        <strain evidence="2">CBS 102054</strain>
    </source>
</reference>
<keyword evidence="3" id="KW-1185">Reference proteome</keyword>
<dbReference type="AlphaFoldDB" id="A0AAJ0A474"/>
<protein>
    <submittedName>
        <fullName evidence="2">Uncharacterized protein</fullName>
    </submittedName>
</protein>
<feature type="compositionally biased region" description="Polar residues" evidence="1">
    <location>
        <begin position="99"/>
        <end position="117"/>
    </location>
</feature>
<evidence type="ECO:0000256" key="1">
    <source>
        <dbReference type="SAM" id="MobiDB-lite"/>
    </source>
</evidence>
<name>A0AAJ0A474_9PEZI</name>